<dbReference type="PANTHER" id="PTHR11207:SF1">
    <property type="entry name" value="DOUBLE-STRANDED RNA-BINDING PROTEIN 1"/>
    <property type="match status" value="1"/>
</dbReference>
<protein>
    <submittedName>
        <fullName evidence="6">Double-stranded RNA-binding protein 1</fullName>
    </submittedName>
</protein>
<dbReference type="InterPro" id="IPR014720">
    <property type="entry name" value="dsRBD_dom"/>
</dbReference>
<reference evidence="6" key="1">
    <citation type="submission" date="2025-08" db="UniProtKB">
        <authorList>
            <consortium name="RefSeq"/>
        </authorList>
    </citation>
    <scope>IDENTIFICATION</scope>
    <source>
        <tissue evidence="6">Stem</tissue>
    </source>
</reference>
<dbReference type="SUPFAM" id="SSF54768">
    <property type="entry name" value="dsRNA-binding domain-like"/>
    <property type="match status" value="2"/>
</dbReference>
<keyword evidence="5" id="KW-1185">Reference proteome</keyword>
<feature type="domain" description="DRBM" evidence="4">
    <location>
        <begin position="101"/>
        <end position="170"/>
    </location>
</feature>
<dbReference type="CDD" id="cd19908">
    <property type="entry name" value="DSRM_AtDRB-like_rpt2"/>
    <property type="match status" value="1"/>
</dbReference>
<keyword evidence="1" id="KW-0677">Repeat</keyword>
<dbReference type="SMART" id="SM00358">
    <property type="entry name" value="DSRM"/>
    <property type="match status" value="2"/>
</dbReference>
<dbReference type="InterPro" id="IPR044451">
    <property type="entry name" value="AtDRB-like_DSRM_2"/>
</dbReference>
<evidence type="ECO:0000256" key="3">
    <source>
        <dbReference type="PROSITE-ProRule" id="PRU00266"/>
    </source>
</evidence>
<sequence>MPAKDNFQGVSNCYVFKSRLQEYAQKVGLPTPVYETIKEGPSHEPTFHSTVIVNDVRYDSLPGFSNRKAAEQSAAEVALMELSKSSDLNPHVSQPVHETGLCKNLLQEYAQKMNFAIPLYQCQKDDGPGRGSLFSCTVEIGGIRYIGAVAKTKKEAEIKAARTALLAIQSCPNSLSAKSVNQVQLTVIPSCKRKEAADCSVTPKSTAAPRAKKGRFKRGVLRKRGFRNGLVNLDFNNIDRSALEPFTTEAVQLPGYAGPVDLAKDTLPNSESRTTDLSSSNNDFLVSNVQSDMPPHVNSNFGNACSGTLNSNQVNCATSNVMSFPLTDVQPTCSEVGNVAAGVTGELQ</sequence>
<dbReference type="KEGG" id="cmo:103488118"/>
<dbReference type="GO" id="GO:0005634">
    <property type="term" value="C:nucleus"/>
    <property type="evidence" value="ECO:0007669"/>
    <property type="project" value="TreeGrafter"/>
</dbReference>
<dbReference type="InParanoid" id="A0A1S3BBH0"/>
<dbReference type="GO" id="GO:0010468">
    <property type="term" value="P:regulation of gene expression"/>
    <property type="evidence" value="ECO:0007669"/>
    <property type="project" value="TreeGrafter"/>
</dbReference>
<feature type="domain" description="DRBM" evidence="4">
    <location>
        <begin position="15"/>
        <end position="84"/>
    </location>
</feature>
<dbReference type="CDD" id="cd19907">
    <property type="entry name" value="DSRM_AtDRB-like_rpt1"/>
    <property type="match status" value="1"/>
</dbReference>
<evidence type="ECO:0000256" key="1">
    <source>
        <dbReference type="ARBA" id="ARBA00022737"/>
    </source>
</evidence>
<dbReference type="Proteomes" id="UP001652600">
    <property type="component" value="Chromosome 3"/>
</dbReference>
<dbReference type="PANTHER" id="PTHR11207">
    <property type="entry name" value="RIBONUCLEASE III"/>
    <property type="match status" value="1"/>
</dbReference>
<evidence type="ECO:0000256" key="2">
    <source>
        <dbReference type="ARBA" id="ARBA00022884"/>
    </source>
</evidence>
<evidence type="ECO:0000313" key="6">
    <source>
        <dbReference type="RefSeq" id="XP_008444916.2"/>
    </source>
</evidence>
<organism evidence="5 6">
    <name type="scientific">Cucumis melo</name>
    <name type="common">Muskmelon</name>
    <dbReference type="NCBI Taxonomy" id="3656"/>
    <lineage>
        <taxon>Eukaryota</taxon>
        <taxon>Viridiplantae</taxon>
        <taxon>Streptophyta</taxon>
        <taxon>Embryophyta</taxon>
        <taxon>Tracheophyta</taxon>
        <taxon>Spermatophyta</taxon>
        <taxon>Magnoliopsida</taxon>
        <taxon>eudicotyledons</taxon>
        <taxon>Gunneridae</taxon>
        <taxon>Pentapetalae</taxon>
        <taxon>rosids</taxon>
        <taxon>fabids</taxon>
        <taxon>Cucurbitales</taxon>
        <taxon>Cucurbitaceae</taxon>
        <taxon>Benincaseae</taxon>
        <taxon>Cucumis</taxon>
    </lineage>
</organism>
<name>A0A1S3BBH0_CUCME</name>
<evidence type="ECO:0000259" key="4">
    <source>
        <dbReference type="PROSITE" id="PS50137"/>
    </source>
</evidence>
<dbReference type="eggNOG" id="ENOG502QV9N">
    <property type="taxonomic scope" value="Eukaryota"/>
</dbReference>
<dbReference type="AlphaFoldDB" id="A0A1S3BBH0"/>
<keyword evidence="2 3" id="KW-0694">RNA-binding</keyword>
<dbReference type="GO" id="GO:0003725">
    <property type="term" value="F:double-stranded RNA binding"/>
    <property type="evidence" value="ECO:0007669"/>
    <property type="project" value="InterPro"/>
</dbReference>
<dbReference type="InterPro" id="IPR044450">
    <property type="entry name" value="AtDRB-like_DSRM_1"/>
</dbReference>
<gene>
    <name evidence="6" type="primary">LOC103488118</name>
</gene>
<evidence type="ECO:0000313" key="5">
    <source>
        <dbReference type="Proteomes" id="UP001652600"/>
    </source>
</evidence>
<dbReference type="GO" id="GO:0004525">
    <property type="term" value="F:ribonuclease III activity"/>
    <property type="evidence" value="ECO:0007669"/>
    <property type="project" value="TreeGrafter"/>
</dbReference>
<dbReference type="RefSeq" id="XP_008444916.2">
    <property type="nucleotide sequence ID" value="XM_008446694.3"/>
</dbReference>
<accession>A0A1S3BBH0</accession>
<dbReference type="FunCoup" id="A0A1S3BBH0">
    <property type="interactions" value="621"/>
</dbReference>
<dbReference type="GeneID" id="103488118"/>
<proteinExistence type="predicted"/>
<dbReference type="PROSITE" id="PS50137">
    <property type="entry name" value="DS_RBD"/>
    <property type="match status" value="2"/>
</dbReference>
<dbReference type="Pfam" id="PF00035">
    <property type="entry name" value="dsrm"/>
    <property type="match status" value="2"/>
</dbReference>
<dbReference type="Gene3D" id="3.30.160.20">
    <property type="match status" value="2"/>
</dbReference>
<dbReference type="GO" id="GO:0006396">
    <property type="term" value="P:RNA processing"/>
    <property type="evidence" value="ECO:0007669"/>
    <property type="project" value="TreeGrafter"/>
</dbReference>